<reference evidence="2" key="1">
    <citation type="journal article" date="2018" name="Nat. Microbiol.">
        <title>Leveraging single-cell genomics to expand the fungal tree of life.</title>
        <authorList>
            <person name="Ahrendt S.R."/>
            <person name="Quandt C.A."/>
            <person name="Ciobanu D."/>
            <person name="Clum A."/>
            <person name="Salamov A."/>
            <person name="Andreopoulos B."/>
            <person name="Cheng J.F."/>
            <person name="Woyke T."/>
            <person name="Pelin A."/>
            <person name="Henrissat B."/>
            <person name="Reynolds N.K."/>
            <person name="Benny G.L."/>
            <person name="Smith M.E."/>
            <person name="James T.Y."/>
            <person name="Grigoriev I.V."/>
        </authorList>
    </citation>
    <scope>NUCLEOTIDE SEQUENCE [LARGE SCALE GENOMIC DNA]</scope>
    <source>
        <strain evidence="2">CSF55</strain>
    </source>
</reference>
<proteinExistence type="predicted"/>
<name>A0A4P9YAL1_ROZAC</name>
<dbReference type="AlphaFoldDB" id="A0A4P9YAL1"/>
<dbReference type="Proteomes" id="UP000281549">
    <property type="component" value="Unassembled WGS sequence"/>
</dbReference>
<protein>
    <submittedName>
        <fullName evidence="1">Uncharacterized protein</fullName>
    </submittedName>
</protein>
<feature type="non-terminal residue" evidence="1">
    <location>
        <position position="1"/>
    </location>
</feature>
<evidence type="ECO:0000313" key="2">
    <source>
        <dbReference type="Proteomes" id="UP000281549"/>
    </source>
</evidence>
<sequence>CSAIATKVSPPAPEEINLFDIHRRINDFLDVKSSERFRLTKKSLYHNVALNADIVFHWFSKCGPYFNGIGCGQDDIQKFYRYYRYVLDPNETLKNRNNISREDLIGLLVRQKEFTPFNCYNYNYKINQVREPNIKPFEYCAAENIEECVQILMERKFYLESLDVSFGLSHLFNLDMAINIENIRSLVGKKNLSPYEVNEYMETQIQNLQPIDQQLMSYVLSRVKDISNPDATLLHFIKWILRKHINALSYLDFKLFMEELFMDCASPTVVAIIMNEALKTKFELTLREKRNFFRRLLENDSVAAHDPELFMGIVRNFPKDGAMLFKSAFSKLSPKSYGLLKQSGMFVMHRNGRIWISWRDLFYDYLDETDLEMESKQYELLFNSFEDIDKSRIEEVDWVDVFQNQWKSDDHKRITLFKKVLKYLKLNNVNSFDWNIYLNK</sequence>
<gene>
    <name evidence="1" type="ORF">ROZALSC1DRAFT_25431</name>
</gene>
<evidence type="ECO:0000313" key="1">
    <source>
        <dbReference type="EMBL" id="RKP16303.1"/>
    </source>
</evidence>
<organism evidence="1 2">
    <name type="scientific">Rozella allomycis (strain CSF55)</name>
    <dbReference type="NCBI Taxonomy" id="988480"/>
    <lineage>
        <taxon>Eukaryota</taxon>
        <taxon>Fungi</taxon>
        <taxon>Fungi incertae sedis</taxon>
        <taxon>Cryptomycota</taxon>
        <taxon>Cryptomycota incertae sedis</taxon>
        <taxon>Rozella</taxon>
    </lineage>
</organism>
<dbReference type="EMBL" id="ML006700">
    <property type="protein sequence ID" value="RKP16303.1"/>
    <property type="molecule type" value="Genomic_DNA"/>
</dbReference>
<accession>A0A4P9YAL1</accession>